<comment type="caution">
    <text evidence="3">The sequence shown here is derived from an EMBL/GenBank/DDBJ whole genome shotgun (WGS) entry which is preliminary data.</text>
</comment>
<keyword evidence="4" id="KW-1185">Reference proteome</keyword>
<dbReference type="EMBL" id="LRPC01000028">
    <property type="protein sequence ID" value="KYG73898.1"/>
    <property type="molecule type" value="Genomic_DNA"/>
</dbReference>
<dbReference type="PROSITE" id="PS51186">
    <property type="entry name" value="GNAT"/>
    <property type="match status" value="1"/>
</dbReference>
<gene>
    <name evidence="3" type="ORF">AWW68_14605</name>
</gene>
<dbReference type="PANTHER" id="PTHR13947:SF37">
    <property type="entry name" value="LD18367P"/>
    <property type="match status" value="1"/>
</dbReference>
<reference evidence="3 4" key="1">
    <citation type="submission" date="2016-01" db="EMBL/GenBank/DDBJ databases">
        <title>Genome sequencing of Roseivirga spongicola UST030701-084.</title>
        <authorList>
            <person name="Selvaratnam C."/>
            <person name="Thevarajoo S."/>
            <person name="Goh K.M."/>
            <person name="Ee R."/>
            <person name="Chan K.-G."/>
            <person name="Chong C.S."/>
        </authorList>
    </citation>
    <scope>NUCLEOTIDE SEQUENCE [LARGE SCALE GENOMIC DNA]</scope>
    <source>
        <strain evidence="3 4">UST030701-084</strain>
    </source>
</reference>
<protein>
    <submittedName>
        <fullName evidence="3">GNAT family acetyltransferase</fullName>
    </submittedName>
</protein>
<dbReference type="Gene3D" id="3.40.630.30">
    <property type="match status" value="1"/>
</dbReference>
<dbReference type="PANTHER" id="PTHR13947">
    <property type="entry name" value="GNAT FAMILY N-ACETYLTRANSFERASE"/>
    <property type="match status" value="1"/>
</dbReference>
<dbReference type="CDD" id="cd04301">
    <property type="entry name" value="NAT_SF"/>
    <property type="match status" value="1"/>
</dbReference>
<sequence>MNIVRTDSSNPDFIALVRILDTDLAHRDGADNAYYAQFNKIDSLKNCIVVYEYDKPVGCGAFKAFEEDISVEIKRMYVLETQRGKGIASKLLAELELWAAELGYSKCVLETGKRQPEAIALYTKHGYLVTKNYGQYIGIENSVCFEKSLRS</sequence>
<proteinExistence type="predicted"/>
<dbReference type="RefSeq" id="WP_068222940.1">
    <property type="nucleotide sequence ID" value="NZ_LRPC01000028.1"/>
</dbReference>
<dbReference type="Proteomes" id="UP000075606">
    <property type="component" value="Unassembled WGS sequence"/>
</dbReference>
<dbReference type="SUPFAM" id="SSF55729">
    <property type="entry name" value="Acyl-CoA N-acyltransferases (Nat)"/>
    <property type="match status" value="1"/>
</dbReference>
<dbReference type="InterPro" id="IPR016181">
    <property type="entry name" value="Acyl_CoA_acyltransferase"/>
</dbReference>
<dbReference type="InterPro" id="IPR050769">
    <property type="entry name" value="NAT_camello-type"/>
</dbReference>
<evidence type="ECO:0000313" key="3">
    <source>
        <dbReference type="EMBL" id="KYG73898.1"/>
    </source>
</evidence>
<feature type="domain" description="N-acetyltransferase" evidence="2">
    <location>
        <begin position="1"/>
        <end position="150"/>
    </location>
</feature>
<dbReference type="Pfam" id="PF00583">
    <property type="entry name" value="Acetyltransf_1"/>
    <property type="match status" value="1"/>
</dbReference>
<evidence type="ECO:0000313" key="4">
    <source>
        <dbReference type="Proteomes" id="UP000075606"/>
    </source>
</evidence>
<dbReference type="InterPro" id="IPR000182">
    <property type="entry name" value="GNAT_dom"/>
</dbReference>
<evidence type="ECO:0000256" key="1">
    <source>
        <dbReference type="ARBA" id="ARBA00022679"/>
    </source>
</evidence>
<accession>A0A150X5B2</accession>
<dbReference type="GO" id="GO:0008080">
    <property type="term" value="F:N-acetyltransferase activity"/>
    <property type="evidence" value="ECO:0007669"/>
    <property type="project" value="InterPro"/>
</dbReference>
<name>A0A150X5B2_9BACT</name>
<keyword evidence="1 3" id="KW-0808">Transferase</keyword>
<evidence type="ECO:0000259" key="2">
    <source>
        <dbReference type="PROSITE" id="PS51186"/>
    </source>
</evidence>
<dbReference type="OrthoDB" id="9803233at2"/>
<dbReference type="AlphaFoldDB" id="A0A150X5B2"/>
<organism evidence="3 4">
    <name type="scientific">Roseivirga spongicola</name>
    <dbReference type="NCBI Taxonomy" id="333140"/>
    <lineage>
        <taxon>Bacteria</taxon>
        <taxon>Pseudomonadati</taxon>
        <taxon>Bacteroidota</taxon>
        <taxon>Cytophagia</taxon>
        <taxon>Cytophagales</taxon>
        <taxon>Roseivirgaceae</taxon>
        <taxon>Roseivirga</taxon>
    </lineage>
</organism>
<dbReference type="STRING" id="333140.AWW68_14605"/>